<proteinExistence type="predicted"/>
<evidence type="ECO:0000313" key="2">
    <source>
        <dbReference type="Proteomes" id="UP000515841"/>
    </source>
</evidence>
<keyword evidence="2" id="KW-1185">Reference proteome</keyword>
<protein>
    <submittedName>
        <fullName evidence="1">Head-to-tail stopper</fullName>
    </submittedName>
</protein>
<dbReference type="Proteomes" id="UP000515841">
    <property type="component" value="Segment"/>
</dbReference>
<dbReference type="GeneID" id="63210761"/>
<dbReference type="KEGG" id="vg:63210761"/>
<accession>A0A7G8LHV6</accession>
<reference evidence="1 2" key="1">
    <citation type="submission" date="2020-06" db="EMBL/GenBank/DDBJ databases">
        <authorList>
            <person name="Spencer C.E."/>
            <person name="Frederick G.D."/>
            <person name="Baliraine F.N."/>
            <person name="Favela G."/>
            <person name="Farmer V."/>
            <person name="Galindo A."/>
            <person name="Garlena R.A."/>
            <person name="Russell D.A."/>
            <person name="Pope W.H."/>
            <person name="Jacobs-Sera D."/>
            <person name="Hatfull G.F."/>
        </authorList>
    </citation>
    <scope>NUCLEOTIDE SEQUENCE [LARGE SCALE GENOMIC DNA]</scope>
</reference>
<dbReference type="RefSeq" id="YP_010014079.1">
    <property type="nucleotide sequence ID" value="NC_053516.1"/>
</dbReference>
<dbReference type="EMBL" id="MT658803">
    <property type="protein sequence ID" value="QNJ56828.1"/>
    <property type="molecule type" value="Genomic_DNA"/>
</dbReference>
<name>A0A7G8LHV6_9CAUD</name>
<evidence type="ECO:0000313" key="1">
    <source>
        <dbReference type="EMBL" id="QNJ56828.1"/>
    </source>
</evidence>
<gene>
    <name evidence="1" type="primary">18</name>
    <name evidence="1" type="ORF">SEA_REINDEER_18</name>
</gene>
<sequence>MIGGGRTGTVFRTPLRNEHGDAVDEDGKVIRVGANGTELGKVKGIVMGGLSASPSLARGEFSNTAGQIGIPNKNSIKVKFGDRILIDGVLFKVVSAPLWDYANSMSGTGPEFHWVRVEGTVD</sequence>
<organism evidence="1 2">
    <name type="scientific">Mycobacterium phage Reindeer</name>
    <dbReference type="NCBI Taxonomy" id="2762283"/>
    <lineage>
        <taxon>Viruses</taxon>
        <taxon>Duplodnaviria</taxon>
        <taxon>Heunggongvirae</taxon>
        <taxon>Uroviricota</taxon>
        <taxon>Caudoviricetes</taxon>
        <taxon>Vilmaviridae</taxon>
        <taxon>Mclasvirinae</taxon>
        <taxon>Bongovirus</taxon>
        <taxon>Bongovirus reindeer</taxon>
    </lineage>
</organism>